<sequence length="82" mass="8894">MSDDDRLSKIDAKLDVLIAKHDAQGATVTDHETRLRVVERNAVTRTELDQRSRRIQGNVTIIIAVAAVLVSLVFGLISALGG</sequence>
<evidence type="ECO:0000313" key="3">
    <source>
        <dbReference type="Proteomes" id="UP001589532"/>
    </source>
</evidence>
<keyword evidence="1" id="KW-1133">Transmembrane helix</keyword>
<keyword evidence="1" id="KW-0812">Transmembrane</keyword>
<comment type="caution">
    <text evidence="2">The sequence shown here is derived from an EMBL/GenBank/DDBJ whole genome shotgun (WGS) entry which is preliminary data.</text>
</comment>
<evidence type="ECO:0000256" key="1">
    <source>
        <dbReference type="SAM" id="Phobius"/>
    </source>
</evidence>
<proteinExistence type="predicted"/>
<accession>A0ABV5SKM9</accession>
<gene>
    <name evidence="2" type="ORF">ACFFSA_50705</name>
</gene>
<evidence type="ECO:0008006" key="4">
    <source>
        <dbReference type="Google" id="ProtNLM"/>
    </source>
</evidence>
<protein>
    <recommendedName>
        <fullName evidence="4">DUF3618 domain-containing protein</fullName>
    </recommendedName>
</protein>
<reference evidence="2 3" key="1">
    <citation type="submission" date="2024-09" db="EMBL/GenBank/DDBJ databases">
        <authorList>
            <person name="Sun Q."/>
            <person name="Mori K."/>
        </authorList>
    </citation>
    <scope>NUCLEOTIDE SEQUENCE [LARGE SCALE GENOMIC DNA]</scope>
    <source>
        <strain evidence="2 3">JCM 3143</strain>
    </source>
</reference>
<feature type="transmembrane region" description="Helical" evidence="1">
    <location>
        <begin position="59"/>
        <end position="80"/>
    </location>
</feature>
<name>A0ABV5SKM9_9ACTN</name>
<keyword evidence="3" id="KW-1185">Reference proteome</keyword>
<organism evidence="2 3">
    <name type="scientific">Nonomuraea helvata</name>
    <dbReference type="NCBI Taxonomy" id="37484"/>
    <lineage>
        <taxon>Bacteria</taxon>
        <taxon>Bacillati</taxon>
        <taxon>Actinomycetota</taxon>
        <taxon>Actinomycetes</taxon>
        <taxon>Streptosporangiales</taxon>
        <taxon>Streptosporangiaceae</taxon>
        <taxon>Nonomuraea</taxon>
    </lineage>
</organism>
<evidence type="ECO:0000313" key="2">
    <source>
        <dbReference type="EMBL" id="MFB9631383.1"/>
    </source>
</evidence>
<keyword evidence="1" id="KW-0472">Membrane</keyword>
<dbReference type="EMBL" id="JBHMBW010000104">
    <property type="protein sequence ID" value="MFB9631383.1"/>
    <property type="molecule type" value="Genomic_DNA"/>
</dbReference>
<dbReference type="RefSeq" id="WP_345000027.1">
    <property type="nucleotide sequence ID" value="NZ_BAAAXV010000009.1"/>
</dbReference>
<dbReference type="Proteomes" id="UP001589532">
    <property type="component" value="Unassembled WGS sequence"/>
</dbReference>